<accession>A0A1C3N1V4</accession>
<protein>
    <recommendedName>
        <fullName evidence="3">N-acetyltransferase domain-containing protein</fullName>
    </recommendedName>
</protein>
<dbReference type="InterPro" id="IPR016181">
    <property type="entry name" value="Acyl_CoA_acyltransferase"/>
</dbReference>
<organism evidence="1 2">
    <name type="scientific">Micromonospora krabiensis</name>
    <dbReference type="NCBI Taxonomy" id="307121"/>
    <lineage>
        <taxon>Bacteria</taxon>
        <taxon>Bacillati</taxon>
        <taxon>Actinomycetota</taxon>
        <taxon>Actinomycetes</taxon>
        <taxon>Micromonosporales</taxon>
        <taxon>Micromonosporaceae</taxon>
        <taxon>Micromonospora</taxon>
    </lineage>
</organism>
<keyword evidence="2" id="KW-1185">Reference proteome</keyword>
<name>A0A1C3N1V4_9ACTN</name>
<sequence>MPVRVLPITAAERQVAADFLHRQLNHRVSAEAWARAMDVPWKVDAPNHGFLLRADDDVVGVHLAFYSQRWRDGRAERFCNLGAWCVLPEYRFHGLRLLKALLAQDGYHFTDLSPSGNVVPLNERLGFRFLDTATALMPNAPWPTWPGRTVVSADPARIEATLNPSELEIYRDHVETAARHLVLVHGDEHCYVVFRKDRRKGLPLFASILYVSNRALFHRLARPLGRHLLTRHGVAATLAELRVVGERPPGSVMLASPRRKMFRGADLEPDDVDYLYSELTCVSW</sequence>
<dbReference type="AlphaFoldDB" id="A0A1C3N1V4"/>
<reference evidence="2" key="1">
    <citation type="submission" date="2016-06" db="EMBL/GenBank/DDBJ databases">
        <authorList>
            <person name="Varghese N."/>
            <person name="Submissions Spin"/>
        </authorList>
    </citation>
    <scope>NUCLEOTIDE SEQUENCE [LARGE SCALE GENOMIC DNA]</scope>
    <source>
        <strain evidence="2">DSM 45344</strain>
    </source>
</reference>
<evidence type="ECO:0008006" key="3">
    <source>
        <dbReference type="Google" id="ProtNLM"/>
    </source>
</evidence>
<dbReference type="RefSeq" id="WP_172836409.1">
    <property type="nucleotide sequence ID" value="NZ_JBHRWG010000003.1"/>
</dbReference>
<gene>
    <name evidence="1" type="ORF">GA0070620_2040</name>
</gene>
<dbReference type="Proteomes" id="UP000199393">
    <property type="component" value="Chromosome I"/>
</dbReference>
<evidence type="ECO:0000313" key="1">
    <source>
        <dbReference type="EMBL" id="SBV26546.1"/>
    </source>
</evidence>
<evidence type="ECO:0000313" key="2">
    <source>
        <dbReference type="Proteomes" id="UP000199393"/>
    </source>
</evidence>
<dbReference type="STRING" id="307121.GA0070620_2040"/>
<dbReference type="EMBL" id="LT598496">
    <property type="protein sequence ID" value="SBV26546.1"/>
    <property type="molecule type" value="Genomic_DNA"/>
</dbReference>
<dbReference type="PATRIC" id="fig|307121.4.peg.2092"/>
<dbReference type="Gene3D" id="3.40.630.30">
    <property type="match status" value="1"/>
</dbReference>
<proteinExistence type="predicted"/>
<dbReference type="SUPFAM" id="SSF55729">
    <property type="entry name" value="Acyl-CoA N-acyltransferases (Nat)"/>
    <property type="match status" value="1"/>
</dbReference>